<sequence length="415" mass="45042">MDEERYKTKLSLDPDSGKGGRTVNGHWSLDDRLARSLREVPFEVPAGAAAVTVRLSYDRSQGVIDLGCAGPGGFRGWSGGARDTYTIGPAWATPGYLPGEPEPGTWHVWLRLHRIPPQGLDYTLDVSVHRTPPPEPVEAAEPPHGERPPRRAIPDLEGLRWYAGDFHAHTVHSDGSLTVAELAELARGRGLDFLAVTDHNTISHHPWLAGAGRDITLIPGQEVTTDRGHANVFGEVGWVDFREPADSWVEHAERAGGLISVNHPLGADCAWLLPITRRPRVAEVWSSGWWDRRWGAPLAWADAWRDDVIAIGGSDFHQHGSDGLPGTPTTWVLAEDPAAVLDGVRAGRTAVSTGPDGPLLLRLGDELIALDADGLVLVRPDGNRQVVRGERALLPAIDGPHRLETYENEVIALCA</sequence>
<protein>
    <submittedName>
        <fullName evidence="3">CehA/McbA family metallohydrolase</fullName>
    </submittedName>
</protein>
<comment type="caution">
    <text evidence="3">The sequence shown here is derived from an EMBL/GenBank/DDBJ whole genome shotgun (WGS) entry which is preliminary data.</text>
</comment>
<name>A0ABX1BD56_9ACTN</name>
<dbReference type="InterPro" id="IPR003141">
    <property type="entry name" value="Pol/His_phosphatase_N"/>
</dbReference>
<feature type="region of interest" description="Disordered" evidence="1">
    <location>
        <begin position="1"/>
        <end position="24"/>
    </location>
</feature>
<dbReference type="SUPFAM" id="SSF89550">
    <property type="entry name" value="PHP domain-like"/>
    <property type="match status" value="1"/>
</dbReference>
<feature type="compositionally biased region" description="Basic and acidic residues" evidence="1">
    <location>
        <begin position="1"/>
        <end position="18"/>
    </location>
</feature>
<evidence type="ECO:0000259" key="2">
    <source>
        <dbReference type="SMART" id="SM00481"/>
    </source>
</evidence>
<reference evidence="3 4" key="1">
    <citation type="submission" date="2020-03" db="EMBL/GenBank/DDBJ databases">
        <title>WGS of actinomycetes isolated from Thailand.</title>
        <authorList>
            <person name="Thawai C."/>
        </authorList>
    </citation>
    <scope>NUCLEOTIDE SEQUENCE [LARGE SCALE GENOMIC DNA]</scope>
    <source>
        <strain evidence="3 4">FMUSA5-5</strain>
    </source>
</reference>
<dbReference type="SMART" id="SM00481">
    <property type="entry name" value="POLIIIAc"/>
    <property type="match status" value="1"/>
</dbReference>
<dbReference type="InterPro" id="IPR016195">
    <property type="entry name" value="Pol/histidinol_Pase-like"/>
</dbReference>
<dbReference type="Proteomes" id="UP000696294">
    <property type="component" value="Unassembled WGS sequence"/>
</dbReference>
<dbReference type="InterPro" id="IPR052018">
    <property type="entry name" value="PHP_domain"/>
</dbReference>
<gene>
    <name evidence="3" type="ORF">HCN51_40915</name>
</gene>
<organism evidence="3 4">
    <name type="scientific">Nonomuraea composti</name>
    <dbReference type="NCBI Taxonomy" id="2720023"/>
    <lineage>
        <taxon>Bacteria</taxon>
        <taxon>Bacillati</taxon>
        <taxon>Actinomycetota</taxon>
        <taxon>Actinomycetes</taxon>
        <taxon>Streptosporangiales</taxon>
        <taxon>Streptosporangiaceae</taxon>
        <taxon>Nonomuraea</taxon>
    </lineage>
</organism>
<feature type="region of interest" description="Disordered" evidence="1">
    <location>
        <begin position="130"/>
        <end position="152"/>
    </location>
</feature>
<evidence type="ECO:0000313" key="4">
    <source>
        <dbReference type="Proteomes" id="UP000696294"/>
    </source>
</evidence>
<dbReference type="PANTHER" id="PTHR42924">
    <property type="entry name" value="EXONUCLEASE"/>
    <property type="match status" value="1"/>
</dbReference>
<dbReference type="NCBIfam" id="NF038032">
    <property type="entry name" value="CehA_McbA_metalo"/>
    <property type="match status" value="1"/>
</dbReference>
<evidence type="ECO:0000256" key="1">
    <source>
        <dbReference type="SAM" id="MobiDB-lite"/>
    </source>
</evidence>
<feature type="compositionally biased region" description="Basic and acidic residues" evidence="1">
    <location>
        <begin position="141"/>
        <end position="152"/>
    </location>
</feature>
<keyword evidence="4" id="KW-1185">Reference proteome</keyword>
<evidence type="ECO:0000313" key="3">
    <source>
        <dbReference type="EMBL" id="NJP95724.1"/>
    </source>
</evidence>
<accession>A0ABX1BD56</accession>
<dbReference type="RefSeq" id="WP_168017410.1">
    <property type="nucleotide sequence ID" value="NZ_JAATEP010000041.1"/>
</dbReference>
<proteinExistence type="predicted"/>
<dbReference type="Gene3D" id="3.20.20.140">
    <property type="entry name" value="Metal-dependent hydrolases"/>
    <property type="match status" value="1"/>
</dbReference>
<feature type="domain" description="Polymerase/histidinol phosphatase N-terminal" evidence="2">
    <location>
        <begin position="164"/>
        <end position="227"/>
    </location>
</feature>
<dbReference type="EMBL" id="JAATEP010000041">
    <property type="protein sequence ID" value="NJP95724.1"/>
    <property type="molecule type" value="Genomic_DNA"/>
</dbReference>
<dbReference type="PANTHER" id="PTHR42924:SF3">
    <property type="entry name" value="POLYMERASE_HISTIDINOL PHOSPHATASE N-TERMINAL DOMAIN-CONTAINING PROTEIN"/>
    <property type="match status" value="1"/>
</dbReference>